<keyword evidence="13" id="KW-1185">Reference proteome</keyword>
<keyword evidence="7" id="KW-0805">Transcription regulation</keyword>
<dbReference type="EMBL" id="BAAFSV010000001">
    <property type="protein sequence ID" value="GAB1310104.1"/>
    <property type="molecule type" value="Genomic_DNA"/>
</dbReference>
<comment type="subcellular location">
    <subcellularLocation>
        <location evidence="1">Nucleus</location>
    </subcellularLocation>
</comment>
<gene>
    <name evidence="12" type="primary">FAP1</name>
    <name evidence="12" type="ORF">MFIFM68171_00314</name>
</gene>
<dbReference type="Gene3D" id="3.30.1370.50">
    <property type="entry name" value="R3H-like domain"/>
    <property type="match status" value="1"/>
</dbReference>
<evidence type="ECO:0000313" key="12">
    <source>
        <dbReference type="EMBL" id="GAB1310104.1"/>
    </source>
</evidence>
<proteinExistence type="inferred from homology"/>
<evidence type="ECO:0000259" key="11">
    <source>
        <dbReference type="PROSITE" id="PS51061"/>
    </source>
</evidence>
<sequence>MEKPCICGKKTLKNQPCWFEEARCGLPCGKKLKCGAHECRKPCHKPGECEDAGMSGTHCAQVCGKIRKSCEHTCTEQCHAPYHCKEDKPCQSKTFITCPCQRRKQEVRCQATKLNPWLTRESTLKCDDECLRLQRNRQLAEALSIDPETHSDDHIPYSDTTLKLFRENISWAQTQEREFRAFAAAQDEKRLRFKPMQAHQRAFLHALAEDFGLDSESQDPEPHRHVCVFKTPRFVSAPRKTLAQCLRIAKAASTLGAAASSLRPPASASTAPPKRGAQTFNALVLKNPRFALTIDELDQALAADLALASRTGPALTFTTHFLPSDEIVIKATPNTTTAAVAVTSVAPTAQALESALSQLKPNIARTVSRLGLAGAVSLCHVDVADGPGPSSSSSPSVSITRREGDSTAASNTGGWSAVASRGSWRRTGATAAAAAENKLLGVGGAGELRAPSAFVALKRLELRKKEMKNAAVEEDWLAAAERMDMDGEEAVEGKDAAEGVGGEGEIGNAGATGAIVALGGEIGGGSRVEGGQTEQEEGLVEAVAVDV</sequence>
<organism evidence="12 13">
    <name type="scientific">Madurella fahalii</name>
    <dbReference type="NCBI Taxonomy" id="1157608"/>
    <lineage>
        <taxon>Eukaryota</taxon>
        <taxon>Fungi</taxon>
        <taxon>Dikarya</taxon>
        <taxon>Ascomycota</taxon>
        <taxon>Pezizomycotina</taxon>
        <taxon>Sordariomycetes</taxon>
        <taxon>Sordariomycetidae</taxon>
        <taxon>Sordariales</taxon>
        <taxon>Sordariales incertae sedis</taxon>
        <taxon>Madurella</taxon>
    </lineage>
</organism>
<dbReference type="PROSITE" id="PS51061">
    <property type="entry name" value="R3H"/>
    <property type="match status" value="1"/>
</dbReference>
<dbReference type="SMART" id="SM00393">
    <property type="entry name" value="R3H"/>
    <property type="match status" value="1"/>
</dbReference>
<dbReference type="PANTHER" id="PTHR12360">
    <property type="entry name" value="NUCLEAR TRANSCRIPTION FACTOR, X-BOX BINDING 1 NFX1"/>
    <property type="match status" value="1"/>
</dbReference>
<dbReference type="SMART" id="SM00438">
    <property type="entry name" value="ZnF_NFX"/>
    <property type="match status" value="2"/>
</dbReference>
<keyword evidence="3" id="KW-0479">Metal-binding</keyword>
<dbReference type="InterPro" id="IPR000967">
    <property type="entry name" value="Znf_NFX1"/>
</dbReference>
<dbReference type="GeneID" id="98171059"/>
<evidence type="ECO:0000256" key="2">
    <source>
        <dbReference type="ARBA" id="ARBA00007269"/>
    </source>
</evidence>
<dbReference type="RefSeq" id="XP_070911837.1">
    <property type="nucleotide sequence ID" value="XM_071055736.1"/>
</dbReference>
<dbReference type="InterPro" id="IPR001374">
    <property type="entry name" value="R3H_dom"/>
</dbReference>
<keyword evidence="5" id="KW-0863">Zinc-finger</keyword>
<keyword evidence="4" id="KW-0677">Repeat</keyword>
<dbReference type="InterPro" id="IPR034077">
    <property type="entry name" value="R3H_FAP1"/>
</dbReference>
<evidence type="ECO:0000256" key="6">
    <source>
        <dbReference type="ARBA" id="ARBA00022833"/>
    </source>
</evidence>
<evidence type="ECO:0000256" key="1">
    <source>
        <dbReference type="ARBA" id="ARBA00004123"/>
    </source>
</evidence>
<evidence type="ECO:0000256" key="10">
    <source>
        <dbReference type="SAM" id="MobiDB-lite"/>
    </source>
</evidence>
<evidence type="ECO:0000256" key="8">
    <source>
        <dbReference type="ARBA" id="ARBA00023163"/>
    </source>
</evidence>
<protein>
    <submittedName>
        <fullName evidence="12">FKBP12-associated protein</fullName>
    </submittedName>
</protein>
<evidence type="ECO:0000256" key="4">
    <source>
        <dbReference type="ARBA" id="ARBA00022737"/>
    </source>
</evidence>
<keyword evidence="9" id="KW-0539">Nucleus</keyword>
<comment type="similarity">
    <text evidence="2">Belongs to the NFX1 family.</text>
</comment>
<feature type="region of interest" description="Disordered" evidence="10">
    <location>
        <begin position="385"/>
        <end position="421"/>
    </location>
</feature>
<dbReference type="SUPFAM" id="SSF82708">
    <property type="entry name" value="R3H domain"/>
    <property type="match status" value="1"/>
</dbReference>
<dbReference type="Proteomes" id="UP001628179">
    <property type="component" value="Unassembled WGS sequence"/>
</dbReference>
<name>A0ABQ0FXA3_9PEZI</name>
<dbReference type="CDD" id="cd06008">
    <property type="entry name" value="NF-X1-zinc-finger"/>
    <property type="match status" value="1"/>
</dbReference>
<keyword evidence="8" id="KW-0804">Transcription</keyword>
<dbReference type="PANTHER" id="PTHR12360:SF12">
    <property type="entry name" value="TRANSCRIPTIONAL REPRESSOR NF-X1"/>
    <property type="match status" value="1"/>
</dbReference>
<dbReference type="InterPro" id="IPR034078">
    <property type="entry name" value="NFX1_fam"/>
</dbReference>
<evidence type="ECO:0000256" key="3">
    <source>
        <dbReference type="ARBA" id="ARBA00022723"/>
    </source>
</evidence>
<evidence type="ECO:0000256" key="9">
    <source>
        <dbReference type="ARBA" id="ARBA00023242"/>
    </source>
</evidence>
<feature type="domain" description="R3H" evidence="11">
    <location>
        <begin position="169"/>
        <end position="232"/>
    </location>
</feature>
<feature type="region of interest" description="Disordered" evidence="10">
    <location>
        <begin position="525"/>
        <end position="547"/>
    </location>
</feature>
<dbReference type="CDD" id="cd06006">
    <property type="entry name" value="R3H_unknown_2"/>
    <property type="match status" value="1"/>
</dbReference>
<evidence type="ECO:0000256" key="7">
    <source>
        <dbReference type="ARBA" id="ARBA00023015"/>
    </source>
</evidence>
<keyword evidence="6" id="KW-0862">Zinc</keyword>
<dbReference type="Pfam" id="PF01424">
    <property type="entry name" value="R3H"/>
    <property type="match status" value="1"/>
</dbReference>
<evidence type="ECO:0000313" key="13">
    <source>
        <dbReference type="Proteomes" id="UP001628179"/>
    </source>
</evidence>
<feature type="compositionally biased region" description="Low complexity" evidence="10">
    <location>
        <begin position="386"/>
        <end position="398"/>
    </location>
</feature>
<comment type="caution">
    <text evidence="12">The sequence shown here is derived from an EMBL/GenBank/DDBJ whole genome shotgun (WGS) entry which is preliminary data.</text>
</comment>
<accession>A0ABQ0FXA3</accession>
<evidence type="ECO:0000256" key="5">
    <source>
        <dbReference type="ARBA" id="ARBA00022771"/>
    </source>
</evidence>
<dbReference type="InterPro" id="IPR036867">
    <property type="entry name" value="R3H_dom_sf"/>
</dbReference>
<reference evidence="12 13" key="1">
    <citation type="submission" date="2024-09" db="EMBL/GenBank/DDBJ databases">
        <title>Itraconazole resistance in Madurella fahalii resulting from another homologue of gene encoding cytochrome P450 14-alpha sterol demethylase (CYP51).</title>
        <authorList>
            <person name="Yoshioka I."/>
            <person name="Fahal A.H."/>
            <person name="Kaneko S."/>
            <person name="Yaguchi T."/>
        </authorList>
    </citation>
    <scope>NUCLEOTIDE SEQUENCE [LARGE SCALE GENOMIC DNA]</scope>
    <source>
        <strain evidence="12 13">IFM 68171</strain>
    </source>
</reference>